<organism evidence="1 2">
    <name type="scientific">Ureaplasma urealyticum</name>
    <name type="common">Ureaplasma urealyticum biotype 2</name>
    <dbReference type="NCBI Taxonomy" id="2130"/>
    <lineage>
        <taxon>Bacteria</taxon>
        <taxon>Bacillati</taxon>
        <taxon>Mycoplasmatota</taxon>
        <taxon>Mycoplasmoidales</taxon>
        <taxon>Mycoplasmoidaceae</taxon>
        <taxon>Ureaplasma</taxon>
    </lineage>
</organism>
<gene>
    <name evidence="1" type="ORF">LH652_03250</name>
</gene>
<evidence type="ECO:0000313" key="1">
    <source>
        <dbReference type="EMBL" id="MCF1349288.1"/>
    </source>
</evidence>
<protein>
    <submittedName>
        <fullName evidence="1">DNA-processing protein DprA</fullName>
    </submittedName>
</protein>
<comment type="caution">
    <text evidence="1">The sequence shown here is derived from an EMBL/GenBank/DDBJ whole genome shotgun (WGS) entry which is preliminary data.</text>
</comment>
<evidence type="ECO:0000313" key="2">
    <source>
        <dbReference type="Proteomes" id="UP001201240"/>
    </source>
</evidence>
<name>A0ABD4SMR6_UREUR</name>
<reference evidence="1 2" key="1">
    <citation type="submission" date="2021-10" db="EMBL/GenBank/DDBJ databases">
        <title>Sequencing the mobilome of antimicrobial resistant bacterial isolates spanning a range of GC content: The potential of a sustainable low cost, low infrastructure approach for surveillance with Oxford Nanopore sequencing.</title>
        <authorList>
            <person name="Sands K."/>
        </authorList>
    </citation>
    <scope>NUCLEOTIDE SEQUENCE [LARGE SCALE GENOMIC DNA]</scope>
    <source>
        <strain evidence="1 2">MIN-202</strain>
    </source>
</reference>
<proteinExistence type="predicted"/>
<sequence>MISLNYLTHYFSLKYKGDWLKIYLALINHEEQNEHSLLENEEYERLKAIDLTDEKYPNKYKKINQPPFILYYSKTIEWLDKKNIWLIDYENAISNYDILTLIKAGYGFVIYYDNAILDVLINRLITLKARICIISNEGIYSSKNIKYLNYCNVSVISEIPKDYNGSQTKQDLKRLACASSDHILCVNELYQIDDYLLNQYKDCQLDLVLLDKKLTKPNTIYPKYINRIYQFIKNTKLIN</sequence>
<dbReference type="EMBL" id="JAJBIS010000001">
    <property type="protein sequence ID" value="MCF1349288.1"/>
    <property type="molecule type" value="Genomic_DNA"/>
</dbReference>
<dbReference type="Gene3D" id="3.40.50.450">
    <property type="match status" value="1"/>
</dbReference>
<accession>A0ABD4SMR6</accession>
<dbReference type="AlphaFoldDB" id="A0ABD4SMR6"/>
<dbReference type="Proteomes" id="UP001201240">
    <property type="component" value="Unassembled WGS sequence"/>
</dbReference>